<feature type="transmembrane region" description="Helical" evidence="6">
    <location>
        <begin position="158"/>
        <end position="177"/>
    </location>
</feature>
<feature type="domain" description="Major facilitator superfamily (MFS) profile" evidence="7">
    <location>
        <begin position="30"/>
        <end position="508"/>
    </location>
</feature>
<feature type="transmembrane region" description="Helical" evidence="6">
    <location>
        <begin position="349"/>
        <end position="371"/>
    </location>
</feature>
<keyword evidence="2" id="KW-0813">Transport</keyword>
<dbReference type="PROSITE" id="PS00216">
    <property type="entry name" value="SUGAR_TRANSPORT_1"/>
    <property type="match status" value="1"/>
</dbReference>
<dbReference type="InterPro" id="IPR005829">
    <property type="entry name" value="Sugar_transporter_CS"/>
</dbReference>
<dbReference type="CDD" id="cd17321">
    <property type="entry name" value="MFS_MMR_MDR_like"/>
    <property type="match status" value="1"/>
</dbReference>
<dbReference type="PANTHER" id="PTHR42718">
    <property type="entry name" value="MAJOR FACILITATOR SUPERFAMILY MULTIDRUG TRANSPORTER MFSC"/>
    <property type="match status" value="1"/>
</dbReference>
<evidence type="ECO:0000256" key="2">
    <source>
        <dbReference type="ARBA" id="ARBA00022448"/>
    </source>
</evidence>
<keyword evidence="3 6" id="KW-0812">Transmembrane</keyword>
<evidence type="ECO:0000313" key="9">
    <source>
        <dbReference type="Proteomes" id="UP000288758"/>
    </source>
</evidence>
<dbReference type="InterPro" id="IPR011701">
    <property type="entry name" value="MFS"/>
</dbReference>
<evidence type="ECO:0000256" key="4">
    <source>
        <dbReference type="ARBA" id="ARBA00022989"/>
    </source>
</evidence>
<dbReference type="InterPro" id="IPR036259">
    <property type="entry name" value="MFS_trans_sf"/>
</dbReference>
<dbReference type="Pfam" id="PF07690">
    <property type="entry name" value="MFS_1"/>
    <property type="match status" value="1"/>
</dbReference>
<name>A0A410RMT8_CORCK</name>
<feature type="transmembrane region" description="Helical" evidence="6">
    <location>
        <begin position="248"/>
        <end position="265"/>
    </location>
</feature>
<evidence type="ECO:0000256" key="6">
    <source>
        <dbReference type="SAM" id="Phobius"/>
    </source>
</evidence>
<feature type="transmembrane region" description="Helical" evidence="6">
    <location>
        <begin position="377"/>
        <end position="401"/>
    </location>
</feature>
<dbReference type="GO" id="GO:0016020">
    <property type="term" value="C:membrane"/>
    <property type="evidence" value="ECO:0007669"/>
    <property type="project" value="UniProtKB-SubCell"/>
</dbReference>
<comment type="subcellular location">
    <subcellularLocation>
        <location evidence="1">Membrane</location>
        <topology evidence="1">Multi-pass membrane protein</topology>
    </subcellularLocation>
</comment>
<organism evidence="8 9">
    <name type="scientific">Corallococcus coralloides</name>
    <name type="common">Myxococcus coralloides</name>
    <dbReference type="NCBI Taxonomy" id="184914"/>
    <lineage>
        <taxon>Bacteria</taxon>
        <taxon>Pseudomonadati</taxon>
        <taxon>Myxococcota</taxon>
        <taxon>Myxococcia</taxon>
        <taxon>Myxococcales</taxon>
        <taxon>Cystobacterineae</taxon>
        <taxon>Myxococcaceae</taxon>
        <taxon>Corallococcus</taxon>
    </lineage>
</organism>
<feature type="transmembrane region" description="Helical" evidence="6">
    <location>
        <begin position="481"/>
        <end position="504"/>
    </location>
</feature>
<dbReference type="SUPFAM" id="SSF103473">
    <property type="entry name" value="MFS general substrate transporter"/>
    <property type="match status" value="1"/>
</dbReference>
<evidence type="ECO:0000256" key="3">
    <source>
        <dbReference type="ARBA" id="ARBA00022692"/>
    </source>
</evidence>
<feature type="transmembrane region" description="Helical" evidence="6">
    <location>
        <begin position="31"/>
        <end position="56"/>
    </location>
</feature>
<evidence type="ECO:0000256" key="5">
    <source>
        <dbReference type="ARBA" id="ARBA00023136"/>
    </source>
</evidence>
<accession>A0A410RMT8</accession>
<feature type="transmembrane region" description="Helical" evidence="6">
    <location>
        <begin position="216"/>
        <end position="236"/>
    </location>
</feature>
<feature type="transmembrane region" description="Helical" evidence="6">
    <location>
        <begin position="183"/>
        <end position="204"/>
    </location>
</feature>
<dbReference type="PANTHER" id="PTHR42718:SF9">
    <property type="entry name" value="MAJOR FACILITATOR SUPERFAMILY MULTIDRUG TRANSPORTER MFSC"/>
    <property type="match status" value="1"/>
</dbReference>
<dbReference type="InterPro" id="IPR020846">
    <property type="entry name" value="MFS_dom"/>
</dbReference>
<feature type="transmembrane region" description="Helical" evidence="6">
    <location>
        <begin position="319"/>
        <end position="337"/>
    </location>
</feature>
<reference evidence="8 9" key="1">
    <citation type="submission" date="2018-12" db="EMBL/GenBank/DDBJ databases">
        <title>Complete Genome Sequence of the Corallopyronin A producing Myxobacterium Corallococcus coralloides B035.</title>
        <authorList>
            <person name="Bouhired S.M."/>
            <person name="Rupp O."/>
            <person name="Blom J."/>
            <person name="Schaeberle T.F."/>
            <person name="Kehraus S."/>
            <person name="Schiefer A."/>
            <person name="Pfarr K."/>
            <person name="Goesmann A."/>
            <person name="Hoerauf A."/>
            <person name="Koenig G.M."/>
        </authorList>
    </citation>
    <scope>NUCLEOTIDE SEQUENCE [LARGE SCALE GENOMIC DNA]</scope>
    <source>
        <strain evidence="8 9">B035</strain>
    </source>
</reference>
<evidence type="ECO:0000313" key="8">
    <source>
        <dbReference type="EMBL" id="QAT83118.1"/>
    </source>
</evidence>
<dbReference type="RefSeq" id="WP_128795310.1">
    <property type="nucleotide sequence ID" value="NZ_CP034669.1"/>
</dbReference>
<feature type="transmembrane region" description="Helical" evidence="6">
    <location>
        <begin position="286"/>
        <end position="307"/>
    </location>
</feature>
<feature type="transmembrane region" description="Helical" evidence="6">
    <location>
        <begin position="68"/>
        <end position="88"/>
    </location>
</feature>
<gene>
    <name evidence="8" type="primary">mmr_1</name>
    <name evidence="8" type="ORF">EJ065_1518</name>
</gene>
<feature type="transmembrane region" description="Helical" evidence="6">
    <location>
        <begin position="121"/>
        <end position="146"/>
    </location>
</feature>
<dbReference type="Proteomes" id="UP000288758">
    <property type="component" value="Chromosome"/>
</dbReference>
<keyword evidence="5 6" id="KW-0472">Membrane</keyword>
<dbReference type="Gene3D" id="1.20.1720.10">
    <property type="entry name" value="Multidrug resistance protein D"/>
    <property type="match status" value="1"/>
</dbReference>
<feature type="transmembrane region" description="Helical" evidence="6">
    <location>
        <begin position="95"/>
        <end position="115"/>
    </location>
</feature>
<feature type="transmembrane region" description="Helical" evidence="6">
    <location>
        <begin position="413"/>
        <end position="433"/>
    </location>
</feature>
<proteinExistence type="predicted"/>
<dbReference type="PROSITE" id="PS50850">
    <property type="entry name" value="MFS"/>
    <property type="match status" value="1"/>
</dbReference>
<dbReference type="EMBL" id="CP034669">
    <property type="protein sequence ID" value="QAT83118.1"/>
    <property type="molecule type" value="Genomic_DNA"/>
</dbReference>
<sequence>MSTRSRQAPAPEAEPVARASAEARRAARWTFALVSAGGVVMTLDVTVVNVALAAIAADLKAGLSQVQWTVSAYSLAFGALLLTAGALSDRVGRRSVFVAGTALFTVASVLCGLAPDAGTLVAARVAQGLGGSMMFAPALALIAAVYEGAERQRAIATYAAIASAAGALGPVVGGVLVELAGWRWIFLVNVPIGLWVVAGALTRMPALTPRDTHRGLDLLGALLAIGVLLSLHYPLMMGPDAGWGSAHVWVPACAGGVLLVALIASQRRPGAMLDLELLRIPELSGAAVLGFLARMSSLGVLVFTTLWLQRAADGSPLVVGLRLLPLTGSLLVVGMFMARIQARFKASTLVASGFAFQGAGLASLALGAALASPWLNFLGLILMGTGGAVLFPPLMGVAVSVVPPERAGMASGLTNACYPLGTATGVAVFGAVFSSRLGAALSQASLPADVARHTRTAVETGQFSAVEPSLLPLATSAFGDAYLAVCLSAAAVCLGGAVIALAVLSRSAPRASRPAVGAPSLSLKESP</sequence>
<evidence type="ECO:0000259" key="7">
    <source>
        <dbReference type="PROSITE" id="PS50850"/>
    </source>
</evidence>
<dbReference type="AlphaFoldDB" id="A0A410RMT8"/>
<dbReference type="GO" id="GO:0022857">
    <property type="term" value="F:transmembrane transporter activity"/>
    <property type="evidence" value="ECO:0007669"/>
    <property type="project" value="InterPro"/>
</dbReference>
<evidence type="ECO:0000256" key="1">
    <source>
        <dbReference type="ARBA" id="ARBA00004141"/>
    </source>
</evidence>
<keyword evidence="4 6" id="KW-1133">Transmembrane helix</keyword>
<protein>
    <submittedName>
        <fullName evidence="8">EmrB/QacA family drug resistance transporter</fullName>
    </submittedName>
</protein>
<dbReference type="Gene3D" id="1.20.1250.20">
    <property type="entry name" value="MFS general substrate transporter like domains"/>
    <property type="match status" value="1"/>
</dbReference>